<dbReference type="InterPro" id="IPR003439">
    <property type="entry name" value="ABC_transporter-like_ATP-bd"/>
</dbReference>
<protein>
    <submittedName>
        <fullName evidence="5">ABC transporter ATP-binding protein</fullName>
    </submittedName>
</protein>
<dbReference type="PROSITE" id="PS50893">
    <property type="entry name" value="ABC_TRANSPORTER_2"/>
    <property type="match status" value="1"/>
</dbReference>
<evidence type="ECO:0000256" key="2">
    <source>
        <dbReference type="ARBA" id="ARBA00022741"/>
    </source>
</evidence>
<dbReference type="Gene3D" id="3.40.50.300">
    <property type="entry name" value="P-loop containing nucleotide triphosphate hydrolases"/>
    <property type="match status" value="1"/>
</dbReference>
<dbReference type="SUPFAM" id="SSF52540">
    <property type="entry name" value="P-loop containing nucleoside triphosphate hydrolases"/>
    <property type="match status" value="1"/>
</dbReference>
<dbReference type="Proteomes" id="UP000238196">
    <property type="component" value="Unassembled WGS sequence"/>
</dbReference>
<dbReference type="InterPro" id="IPR027417">
    <property type="entry name" value="P-loop_NTPase"/>
</dbReference>
<comment type="caution">
    <text evidence="5">The sequence shown here is derived from an EMBL/GenBank/DDBJ whole genome shotgun (WGS) entry which is preliminary data.</text>
</comment>
<evidence type="ECO:0000256" key="1">
    <source>
        <dbReference type="ARBA" id="ARBA00022448"/>
    </source>
</evidence>
<dbReference type="InterPro" id="IPR003593">
    <property type="entry name" value="AAA+_ATPase"/>
</dbReference>
<dbReference type="EMBL" id="PRLP01000143">
    <property type="protein sequence ID" value="PPC74545.1"/>
    <property type="molecule type" value="Genomic_DNA"/>
</dbReference>
<gene>
    <name evidence="5" type="ORF">C4K68_24795</name>
</gene>
<dbReference type="GO" id="GO:0016887">
    <property type="term" value="F:ATP hydrolysis activity"/>
    <property type="evidence" value="ECO:0007669"/>
    <property type="project" value="InterPro"/>
</dbReference>
<feature type="domain" description="ABC transporter" evidence="4">
    <location>
        <begin position="9"/>
        <end position="226"/>
    </location>
</feature>
<keyword evidence="2" id="KW-0547">Nucleotide-binding</keyword>
<dbReference type="GO" id="GO:0005524">
    <property type="term" value="F:ATP binding"/>
    <property type="evidence" value="ECO:0007669"/>
    <property type="project" value="UniProtKB-KW"/>
</dbReference>
<accession>A0A2S5KIU0</accession>
<dbReference type="PANTHER" id="PTHR42781">
    <property type="entry name" value="SPERMIDINE/PUTRESCINE IMPORT ATP-BINDING PROTEIN POTA"/>
    <property type="match status" value="1"/>
</dbReference>
<evidence type="ECO:0000259" key="4">
    <source>
        <dbReference type="PROSITE" id="PS50893"/>
    </source>
</evidence>
<keyword evidence="3 5" id="KW-0067">ATP-binding</keyword>
<keyword evidence="1" id="KW-0813">Transport</keyword>
<evidence type="ECO:0000256" key="3">
    <source>
        <dbReference type="ARBA" id="ARBA00022840"/>
    </source>
</evidence>
<evidence type="ECO:0000313" key="5">
    <source>
        <dbReference type="EMBL" id="PPC74545.1"/>
    </source>
</evidence>
<sequence>MTSALTSGLRLQGVTLSVAERLLCLELSLQIEGGQLLALMGPSGCGKSTLLAWITGTLNQPFSARGILRLGGAEVHHLPPERRRIGLLQQDDLLFPHLNVHDNLLLAVPRHYAQSERHRRVGQALQQAELADMAGRDPLTLSGGQRARVSLMRTLLAEPLALLLDEPFNRLDQALRQQMRQFVYGHLRASGLPTLLVTHDPQDIPAGATVLHWPAVSLAEGAPNHA</sequence>
<dbReference type="InterPro" id="IPR050093">
    <property type="entry name" value="ABC_SmlMolc_Importer"/>
</dbReference>
<dbReference type="OrthoDB" id="9802264at2"/>
<name>A0A2S5KIU0_9PROT</name>
<evidence type="ECO:0000313" key="6">
    <source>
        <dbReference type="Proteomes" id="UP000238196"/>
    </source>
</evidence>
<dbReference type="SMART" id="SM00382">
    <property type="entry name" value="AAA"/>
    <property type="match status" value="1"/>
</dbReference>
<organism evidence="5 6">
    <name type="scientific">Proteobacteria bacterium 228</name>
    <dbReference type="NCBI Taxonomy" id="2083153"/>
    <lineage>
        <taxon>Bacteria</taxon>
        <taxon>Pseudomonadati</taxon>
        <taxon>Pseudomonadota</taxon>
    </lineage>
</organism>
<dbReference type="AlphaFoldDB" id="A0A2S5KIU0"/>
<dbReference type="Pfam" id="PF00005">
    <property type="entry name" value="ABC_tran"/>
    <property type="match status" value="1"/>
</dbReference>
<dbReference type="PANTHER" id="PTHR42781:SF4">
    <property type="entry name" value="SPERMIDINE_PUTRESCINE IMPORT ATP-BINDING PROTEIN POTA"/>
    <property type="match status" value="1"/>
</dbReference>
<proteinExistence type="predicted"/>
<reference evidence="5 6" key="1">
    <citation type="submission" date="2018-02" db="EMBL/GenBank/DDBJ databases">
        <title>novel marine gammaproteobacteria from coastal saline agro ecosystem.</title>
        <authorList>
            <person name="Krishnan R."/>
            <person name="Ramesh Kumar N."/>
        </authorList>
    </citation>
    <scope>NUCLEOTIDE SEQUENCE [LARGE SCALE GENOMIC DNA]</scope>
    <source>
        <strain evidence="5 6">228</strain>
    </source>
</reference>